<dbReference type="PANTHER" id="PTHR43102">
    <property type="entry name" value="SLR1143 PROTEIN"/>
    <property type="match status" value="1"/>
</dbReference>
<name>A0A0K1QEM0_9BACT</name>
<dbReference type="GO" id="GO:0000155">
    <property type="term" value="F:phosphorelay sensor kinase activity"/>
    <property type="evidence" value="ECO:0007669"/>
    <property type="project" value="InterPro"/>
</dbReference>
<dbReference type="Gene3D" id="3.30.450.40">
    <property type="match status" value="1"/>
</dbReference>
<comment type="catalytic activity">
    <reaction evidence="1">
        <text>ATP + protein L-histidine = ADP + protein N-phospho-L-histidine.</text>
        <dbReference type="EC" id="2.7.13.3"/>
    </reaction>
</comment>
<organism evidence="4 5">
    <name type="scientific">Labilithrix luteola</name>
    <dbReference type="NCBI Taxonomy" id="1391654"/>
    <lineage>
        <taxon>Bacteria</taxon>
        <taxon>Pseudomonadati</taxon>
        <taxon>Myxococcota</taxon>
        <taxon>Polyangia</taxon>
        <taxon>Polyangiales</taxon>
        <taxon>Labilitrichaceae</taxon>
        <taxon>Labilithrix</taxon>
    </lineage>
</organism>
<dbReference type="InterPro" id="IPR003594">
    <property type="entry name" value="HATPase_dom"/>
</dbReference>
<dbReference type="InterPro" id="IPR004358">
    <property type="entry name" value="Sig_transdc_His_kin-like_C"/>
</dbReference>
<protein>
    <recommendedName>
        <fullName evidence="2">histidine kinase</fullName>
        <ecNumber evidence="2">2.7.13.3</ecNumber>
    </recommendedName>
</protein>
<dbReference type="InterPro" id="IPR003018">
    <property type="entry name" value="GAF"/>
</dbReference>
<dbReference type="InterPro" id="IPR029016">
    <property type="entry name" value="GAF-like_dom_sf"/>
</dbReference>
<dbReference type="PATRIC" id="fig|1391654.3.peg.10920"/>
<dbReference type="PRINTS" id="PR00344">
    <property type="entry name" value="BCTRLSENSOR"/>
</dbReference>
<dbReference type="STRING" id="1391654.AKJ09_10780"/>
<proteinExistence type="predicted"/>
<keyword evidence="5" id="KW-1185">Reference proteome</keyword>
<evidence type="ECO:0000313" key="5">
    <source>
        <dbReference type="Proteomes" id="UP000064967"/>
    </source>
</evidence>
<dbReference type="Proteomes" id="UP000064967">
    <property type="component" value="Chromosome"/>
</dbReference>
<reference evidence="4 5" key="1">
    <citation type="submission" date="2015-08" db="EMBL/GenBank/DDBJ databases">
        <authorList>
            <person name="Babu N.S."/>
            <person name="Beckwith C.J."/>
            <person name="Beseler K.G."/>
            <person name="Brison A."/>
            <person name="Carone J.V."/>
            <person name="Caskin T.P."/>
            <person name="Diamond M."/>
            <person name="Durham M.E."/>
            <person name="Foxe J.M."/>
            <person name="Go M."/>
            <person name="Henderson B.A."/>
            <person name="Jones I.B."/>
            <person name="McGettigan J.A."/>
            <person name="Micheletti S.J."/>
            <person name="Nasrallah M.E."/>
            <person name="Ortiz D."/>
            <person name="Piller C.R."/>
            <person name="Privatt S.R."/>
            <person name="Schneider S.L."/>
            <person name="Sharp S."/>
            <person name="Smith T.C."/>
            <person name="Stanton J.D."/>
            <person name="Ullery H.E."/>
            <person name="Wilson R.J."/>
            <person name="Serrano M.G."/>
            <person name="Buck G."/>
            <person name="Lee V."/>
            <person name="Wang Y."/>
            <person name="Carvalho R."/>
            <person name="Voegtly L."/>
            <person name="Shi R."/>
            <person name="Duckworth R."/>
            <person name="Johnson A."/>
            <person name="Loviza R."/>
            <person name="Walstead R."/>
            <person name="Shah Z."/>
            <person name="Kiflezghi M."/>
            <person name="Wade K."/>
            <person name="Ball S.L."/>
            <person name="Bradley K.W."/>
            <person name="Asai D.J."/>
            <person name="Bowman C.A."/>
            <person name="Russell D.A."/>
            <person name="Pope W.H."/>
            <person name="Jacobs-Sera D."/>
            <person name="Hendrix R.W."/>
            <person name="Hatfull G.F."/>
        </authorList>
    </citation>
    <scope>NUCLEOTIDE SEQUENCE [LARGE SCALE GENOMIC DNA]</scope>
    <source>
        <strain evidence="4 5">DSM 27648</strain>
    </source>
</reference>
<dbReference type="Pfam" id="PF01590">
    <property type="entry name" value="GAF"/>
    <property type="match status" value="1"/>
</dbReference>
<dbReference type="EMBL" id="CP012333">
    <property type="protein sequence ID" value="AKV04117.1"/>
    <property type="molecule type" value="Genomic_DNA"/>
</dbReference>
<dbReference type="SUPFAM" id="SSF55874">
    <property type="entry name" value="ATPase domain of HSP90 chaperone/DNA topoisomerase II/histidine kinase"/>
    <property type="match status" value="1"/>
</dbReference>
<evidence type="ECO:0000256" key="2">
    <source>
        <dbReference type="ARBA" id="ARBA00012438"/>
    </source>
</evidence>
<dbReference type="Gene3D" id="3.30.565.10">
    <property type="entry name" value="Histidine kinase-like ATPase, C-terminal domain"/>
    <property type="match status" value="1"/>
</dbReference>
<sequence length="430" mass="46333">MTLGSIGGSIGERSIGDNDKPWPSAAAMLAGLPASSRLASLEETGLLDTPSLESLDRVVRIGSAAVHACVSLVSLVDDHRQFFTSQLGLPEPWASARETPLSHSFCQYVVVSEIPLVVSDARVHPVLKDNLAIRDLHVVAYAGMPIRAASGEVLGSFCAIDDKPKIWSERELMILQDLASIVSAEIELRRRARRAERSEAELAATNARLENEQEASWALSRRIGHDLRAPLSVIRLGVSSLLTHEAARTLPELERLLVMLDRNARHAASLLAAIDASEQKGAGERVEVSTVLRDTCADFSGQNAGVSLTVDCPESELIVEASPSDMRRCIENLVSNAQRFAWKRIVVRAKRHGNVVAIAVEDDGPGLPDDAAYERAWETSRRFHVNEGKSGSGLGLSIVREIVERCGGRVEAKSSPLGGACFGFSLPAAC</sequence>
<dbReference type="InterPro" id="IPR036097">
    <property type="entry name" value="HisK_dim/P_sf"/>
</dbReference>
<evidence type="ECO:0000256" key="1">
    <source>
        <dbReference type="ARBA" id="ARBA00000085"/>
    </source>
</evidence>
<evidence type="ECO:0000313" key="4">
    <source>
        <dbReference type="EMBL" id="AKV04117.1"/>
    </source>
</evidence>
<dbReference type="PANTHER" id="PTHR43102:SF2">
    <property type="entry name" value="GAF DOMAIN-CONTAINING PROTEIN"/>
    <property type="match status" value="1"/>
</dbReference>
<dbReference type="SUPFAM" id="SSF47384">
    <property type="entry name" value="Homodimeric domain of signal transducing histidine kinase"/>
    <property type="match status" value="1"/>
</dbReference>
<evidence type="ECO:0000259" key="3">
    <source>
        <dbReference type="PROSITE" id="PS50109"/>
    </source>
</evidence>
<gene>
    <name evidence="4" type="ORF">AKJ09_10780</name>
</gene>
<dbReference type="InterPro" id="IPR036890">
    <property type="entry name" value="HATPase_C_sf"/>
</dbReference>
<dbReference type="SMART" id="SM00387">
    <property type="entry name" value="HATPase_c"/>
    <property type="match status" value="1"/>
</dbReference>
<dbReference type="InterPro" id="IPR005467">
    <property type="entry name" value="His_kinase_dom"/>
</dbReference>
<dbReference type="AlphaFoldDB" id="A0A0K1QEM0"/>
<dbReference type="SUPFAM" id="SSF55781">
    <property type="entry name" value="GAF domain-like"/>
    <property type="match status" value="1"/>
</dbReference>
<dbReference type="EC" id="2.7.13.3" evidence="2"/>
<accession>A0A0K1QEM0</accession>
<dbReference type="Pfam" id="PF02518">
    <property type="entry name" value="HATPase_c"/>
    <property type="match status" value="1"/>
</dbReference>
<dbReference type="SMART" id="SM00065">
    <property type="entry name" value="GAF"/>
    <property type="match status" value="1"/>
</dbReference>
<dbReference type="KEGG" id="llu:AKJ09_10780"/>
<feature type="domain" description="Histidine kinase" evidence="3">
    <location>
        <begin position="222"/>
        <end position="430"/>
    </location>
</feature>
<dbReference type="PROSITE" id="PS50109">
    <property type="entry name" value="HIS_KIN"/>
    <property type="match status" value="1"/>
</dbReference>